<feature type="compositionally biased region" description="Acidic residues" evidence="1">
    <location>
        <begin position="587"/>
        <end position="604"/>
    </location>
</feature>
<reference evidence="3" key="2">
    <citation type="submission" date="2015-01" db="EMBL/GenBank/DDBJ databases">
        <title>Evolutionary Origins and Diversification of the Mycorrhizal Mutualists.</title>
        <authorList>
            <consortium name="DOE Joint Genome Institute"/>
            <consortium name="Mycorrhizal Genomics Consortium"/>
            <person name="Kohler A."/>
            <person name="Kuo A."/>
            <person name="Nagy L.G."/>
            <person name="Floudas D."/>
            <person name="Copeland A."/>
            <person name="Barry K.W."/>
            <person name="Cichocki N."/>
            <person name="Veneault-Fourrey C."/>
            <person name="LaButti K."/>
            <person name="Lindquist E.A."/>
            <person name="Lipzen A."/>
            <person name="Lundell T."/>
            <person name="Morin E."/>
            <person name="Murat C."/>
            <person name="Riley R."/>
            <person name="Ohm R."/>
            <person name="Sun H."/>
            <person name="Tunlid A."/>
            <person name="Henrissat B."/>
            <person name="Grigoriev I.V."/>
            <person name="Hibbett D.S."/>
            <person name="Martin F."/>
        </authorList>
    </citation>
    <scope>NUCLEOTIDE SEQUENCE [LARGE SCALE GENOMIC DNA]</scope>
    <source>
        <strain evidence="3">F 1598</strain>
    </source>
</reference>
<dbReference type="GO" id="GO:0043015">
    <property type="term" value="F:gamma-tubulin binding"/>
    <property type="evidence" value="ECO:0007669"/>
    <property type="project" value="TreeGrafter"/>
</dbReference>
<evidence type="ECO:0000313" key="2">
    <source>
        <dbReference type="EMBL" id="KIM86208.1"/>
    </source>
</evidence>
<dbReference type="PANTHER" id="PTHR44414">
    <property type="entry name" value="PROTEIN NEDD1"/>
    <property type="match status" value="1"/>
</dbReference>
<dbReference type="InterPro" id="IPR036322">
    <property type="entry name" value="WD40_repeat_dom_sf"/>
</dbReference>
<feature type="compositionally biased region" description="Basic and acidic residues" evidence="1">
    <location>
        <begin position="429"/>
        <end position="438"/>
    </location>
</feature>
<organism evidence="2 3">
    <name type="scientific">Piloderma croceum (strain F 1598)</name>
    <dbReference type="NCBI Taxonomy" id="765440"/>
    <lineage>
        <taxon>Eukaryota</taxon>
        <taxon>Fungi</taxon>
        <taxon>Dikarya</taxon>
        <taxon>Basidiomycota</taxon>
        <taxon>Agaricomycotina</taxon>
        <taxon>Agaricomycetes</taxon>
        <taxon>Agaricomycetidae</taxon>
        <taxon>Atheliales</taxon>
        <taxon>Atheliaceae</taxon>
        <taxon>Piloderma</taxon>
    </lineage>
</organism>
<dbReference type="SUPFAM" id="SSF50978">
    <property type="entry name" value="WD40 repeat-like"/>
    <property type="match status" value="1"/>
</dbReference>
<dbReference type="GO" id="GO:0000922">
    <property type="term" value="C:spindle pole"/>
    <property type="evidence" value="ECO:0007669"/>
    <property type="project" value="TreeGrafter"/>
</dbReference>
<name>A0A0C3BIS2_PILCF</name>
<feature type="region of interest" description="Disordered" evidence="1">
    <location>
        <begin position="314"/>
        <end position="398"/>
    </location>
</feature>
<dbReference type="SMART" id="SM00320">
    <property type="entry name" value="WD40"/>
    <property type="match status" value="5"/>
</dbReference>
<dbReference type="Proteomes" id="UP000054166">
    <property type="component" value="Unassembled WGS sequence"/>
</dbReference>
<reference evidence="2 3" key="1">
    <citation type="submission" date="2014-04" db="EMBL/GenBank/DDBJ databases">
        <authorList>
            <consortium name="DOE Joint Genome Institute"/>
            <person name="Kuo A."/>
            <person name="Tarkka M."/>
            <person name="Buscot F."/>
            <person name="Kohler A."/>
            <person name="Nagy L.G."/>
            <person name="Floudas D."/>
            <person name="Copeland A."/>
            <person name="Barry K.W."/>
            <person name="Cichocki N."/>
            <person name="Veneault-Fourrey C."/>
            <person name="LaButti K."/>
            <person name="Lindquist E.A."/>
            <person name="Lipzen A."/>
            <person name="Lundell T."/>
            <person name="Morin E."/>
            <person name="Murat C."/>
            <person name="Sun H."/>
            <person name="Tunlid A."/>
            <person name="Henrissat B."/>
            <person name="Grigoriev I.V."/>
            <person name="Hibbett D.S."/>
            <person name="Martin F."/>
            <person name="Nordberg H.P."/>
            <person name="Cantor M.N."/>
            <person name="Hua S.X."/>
        </authorList>
    </citation>
    <scope>NUCLEOTIDE SEQUENCE [LARGE SCALE GENOMIC DNA]</scope>
    <source>
        <strain evidence="2 3">F 1598</strain>
    </source>
</reference>
<dbReference type="Gene3D" id="2.130.10.10">
    <property type="entry name" value="YVTN repeat-like/Quinoprotein amine dehydrogenase"/>
    <property type="match status" value="1"/>
</dbReference>
<keyword evidence="3" id="KW-1185">Reference proteome</keyword>
<dbReference type="HOGENOM" id="CLU_020126_0_0_1"/>
<dbReference type="AlphaFoldDB" id="A0A0C3BIS2"/>
<feature type="region of interest" description="Disordered" evidence="1">
    <location>
        <begin position="415"/>
        <end position="531"/>
    </location>
</feature>
<proteinExistence type="predicted"/>
<dbReference type="InterPro" id="IPR001680">
    <property type="entry name" value="WD40_rpt"/>
</dbReference>
<dbReference type="PANTHER" id="PTHR44414:SF1">
    <property type="entry name" value="PROTEIN NEDD1"/>
    <property type="match status" value="1"/>
</dbReference>
<accession>A0A0C3BIS2</accession>
<dbReference type="InterPro" id="IPR052818">
    <property type="entry name" value="NEDD1_Spindle_Assembly"/>
</dbReference>
<sequence>MLALSTTQALTFMDSTVLKNAPSSLSSAKPFSSPPTASVWSQDNATLFVAFQDSVHQYSPSGSHINEIYSTADGITSLIARDNGQAIIFSESNNIHVLEYGSGTGKVTQTFTSHKSPINSLSLSNDSTLLASVSSSAAHVHNLSLGSHTVLRGLPQSSGQITTCAFHLHSRTRILLGQGKQILIYDTTRPSGPVKVIPMNDASSGDIVAVACSPFSKTLVAVATSGGNVGLIDLDKEKGLFRTLNLKVPLTSASFSPEGAALYFGTENGKLLILDLRSLDKAPKCVNVGEGGYRIQCMSFQKKVKVTPDSKAKLAASTSVKPTPQPESATTTTGSTRRPAASKTASRTGIMTGSPARPGTRRGSATAATVATTSEKSAKPKAADKKVFSPVRDPLGNIMGAGVISTRVEPLGSLSKKTAKYENGPLARNNEREKEPRPSSRISITRGTSSRSSSSLGISRTRTRAGSTVSRADSALSARRTDRPASRADSSISSPDLPTPCTISAFSKQTTTSNDQDMDSGMPSPELPPTIVADPVTPVPLGKKMFGMGVLGLGTPEVKKWVEAGKRKEDARSKGNGRRVGFKEMSDKEDEGGDDDDDEDAEAEDTQRNLSMQISPRRVPPAWVQTASHAQTAIPSPLRTLSASPSPSSASAAHNLLRSIIADVMYDYQRETKAEMMGLHLDLVRMGRGLRKELRDVAEGGVGGLVELERLREENRLLKEENERLRRGY</sequence>
<dbReference type="GO" id="GO:0007020">
    <property type="term" value="P:microtubule nucleation"/>
    <property type="evidence" value="ECO:0007669"/>
    <property type="project" value="TreeGrafter"/>
</dbReference>
<dbReference type="GO" id="GO:0036064">
    <property type="term" value="C:ciliary basal body"/>
    <property type="evidence" value="ECO:0007669"/>
    <property type="project" value="TreeGrafter"/>
</dbReference>
<dbReference type="STRING" id="765440.A0A0C3BIS2"/>
<feature type="region of interest" description="Disordered" evidence="1">
    <location>
        <begin position="564"/>
        <end position="618"/>
    </location>
</feature>
<evidence type="ECO:0000256" key="1">
    <source>
        <dbReference type="SAM" id="MobiDB-lite"/>
    </source>
</evidence>
<evidence type="ECO:0000313" key="3">
    <source>
        <dbReference type="Proteomes" id="UP000054166"/>
    </source>
</evidence>
<feature type="compositionally biased region" description="Low complexity" evidence="1">
    <location>
        <begin position="439"/>
        <end position="460"/>
    </location>
</feature>
<feature type="compositionally biased region" description="Low complexity" evidence="1">
    <location>
        <begin position="356"/>
        <end position="374"/>
    </location>
</feature>
<protein>
    <submittedName>
        <fullName evidence="2">Uncharacterized protein</fullName>
    </submittedName>
</protein>
<dbReference type="InterPro" id="IPR015943">
    <property type="entry name" value="WD40/YVTN_repeat-like_dom_sf"/>
</dbReference>
<gene>
    <name evidence="2" type="ORF">PILCRDRAFT_816137</name>
</gene>
<feature type="compositionally biased region" description="Basic and acidic residues" evidence="1">
    <location>
        <begin position="376"/>
        <end position="387"/>
    </location>
</feature>
<dbReference type="GO" id="GO:0005814">
    <property type="term" value="C:centriole"/>
    <property type="evidence" value="ECO:0007669"/>
    <property type="project" value="TreeGrafter"/>
</dbReference>
<feature type="compositionally biased region" description="Basic and acidic residues" evidence="1">
    <location>
        <begin position="564"/>
        <end position="573"/>
    </location>
</feature>
<dbReference type="GO" id="GO:0000278">
    <property type="term" value="P:mitotic cell cycle"/>
    <property type="evidence" value="ECO:0007669"/>
    <property type="project" value="TreeGrafter"/>
</dbReference>
<dbReference type="InParanoid" id="A0A0C3BIS2"/>
<feature type="compositionally biased region" description="Polar residues" evidence="1">
    <location>
        <begin position="316"/>
        <end position="336"/>
    </location>
</feature>
<dbReference type="OrthoDB" id="1602884at2759"/>
<dbReference type="GO" id="GO:0005737">
    <property type="term" value="C:cytoplasm"/>
    <property type="evidence" value="ECO:0007669"/>
    <property type="project" value="TreeGrafter"/>
</dbReference>
<feature type="compositionally biased region" description="Polar residues" evidence="1">
    <location>
        <begin position="488"/>
        <end position="515"/>
    </location>
</feature>
<dbReference type="EMBL" id="KN832982">
    <property type="protein sequence ID" value="KIM86208.1"/>
    <property type="molecule type" value="Genomic_DNA"/>
</dbReference>